<sequence>MPTDPKHQKLHTAAASANRLSGKTASDAFKKRDNAGMLFKKDMKHANTIEDVRTAQQRLRMKECSSSTLRGYTN</sequence>
<feature type="region of interest" description="Disordered" evidence="1">
    <location>
        <begin position="1"/>
        <end position="23"/>
    </location>
</feature>
<accession>A0A6C0DRA7</accession>
<organism evidence="2">
    <name type="scientific">viral metagenome</name>
    <dbReference type="NCBI Taxonomy" id="1070528"/>
    <lineage>
        <taxon>unclassified sequences</taxon>
        <taxon>metagenomes</taxon>
        <taxon>organismal metagenomes</taxon>
    </lineage>
</organism>
<protein>
    <submittedName>
        <fullName evidence="2">Uncharacterized protein</fullName>
    </submittedName>
</protein>
<dbReference type="AlphaFoldDB" id="A0A6C0DRA7"/>
<evidence type="ECO:0000313" key="2">
    <source>
        <dbReference type="EMBL" id="QHT18459.1"/>
    </source>
</evidence>
<proteinExistence type="predicted"/>
<name>A0A6C0DRA7_9ZZZZ</name>
<dbReference type="EMBL" id="MN739656">
    <property type="protein sequence ID" value="QHT18459.1"/>
    <property type="molecule type" value="Genomic_DNA"/>
</dbReference>
<evidence type="ECO:0000256" key="1">
    <source>
        <dbReference type="SAM" id="MobiDB-lite"/>
    </source>
</evidence>
<reference evidence="2" key="1">
    <citation type="journal article" date="2020" name="Nature">
        <title>Giant virus diversity and host interactions through global metagenomics.</title>
        <authorList>
            <person name="Schulz F."/>
            <person name="Roux S."/>
            <person name="Paez-Espino D."/>
            <person name="Jungbluth S."/>
            <person name="Walsh D.A."/>
            <person name="Denef V.J."/>
            <person name="McMahon K.D."/>
            <person name="Konstantinidis K.T."/>
            <person name="Eloe-Fadrosh E.A."/>
            <person name="Kyrpides N.C."/>
            <person name="Woyke T."/>
        </authorList>
    </citation>
    <scope>NUCLEOTIDE SEQUENCE</scope>
    <source>
        <strain evidence="2">GVMAG-M-3300023174-46</strain>
    </source>
</reference>